<proteinExistence type="predicted"/>
<protein>
    <submittedName>
        <fullName evidence="2">Uncharacterized protein</fullName>
    </submittedName>
</protein>
<reference evidence="2" key="1">
    <citation type="submission" date="2020-03" db="EMBL/GenBank/DDBJ databases">
        <title>The deep terrestrial virosphere.</title>
        <authorList>
            <person name="Holmfeldt K."/>
            <person name="Nilsson E."/>
            <person name="Simone D."/>
            <person name="Lopez-Fernandez M."/>
            <person name="Wu X."/>
            <person name="de Brujin I."/>
            <person name="Lundin D."/>
            <person name="Andersson A."/>
            <person name="Bertilsson S."/>
            <person name="Dopson M."/>
        </authorList>
    </citation>
    <scope>NUCLEOTIDE SEQUENCE</scope>
    <source>
        <strain evidence="2">MM415A03423</strain>
        <strain evidence="1">MM415B02038</strain>
    </source>
</reference>
<evidence type="ECO:0000313" key="2">
    <source>
        <dbReference type="EMBL" id="QJA71005.1"/>
    </source>
</evidence>
<accession>A0A6M3JPQ5</accession>
<organism evidence="2">
    <name type="scientific">viral metagenome</name>
    <dbReference type="NCBI Taxonomy" id="1070528"/>
    <lineage>
        <taxon>unclassified sequences</taxon>
        <taxon>metagenomes</taxon>
        <taxon>organismal metagenomes</taxon>
    </lineage>
</organism>
<dbReference type="AlphaFoldDB" id="A0A6M3JPQ5"/>
<sequence length="154" mass="17486">MSSNYHYQIATAANSTAYKIDRTSTGRINRVEIEFPDGCVALVGVKIYINNVQTFPTNAEEYIRGEAETVIINSNYQLSSMSEIKIEVKNEDVTYQHSPIIRIYISERFNGLNDRSVRPSIHPLVKMHKKENTGFGNVIIDTLKDIFKGGLRGW</sequence>
<dbReference type="EMBL" id="MT141839">
    <property type="protein sequence ID" value="QJA71005.1"/>
    <property type="molecule type" value="Genomic_DNA"/>
</dbReference>
<gene>
    <name evidence="2" type="ORF">MM415A03423_0007</name>
    <name evidence="1" type="ORF">MM415B02038_0019</name>
</gene>
<name>A0A6M3JPQ5_9ZZZZ</name>
<evidence type="ECO:0000313" key="1">
    <source>
        <dbReference type="EMBL" id="QJA55521.1"/>
    </source>
</evidence>
<dbReference type="EMBL" id="MT141163">
    <property type="protein sequence ID" value="QJA55521.1"/>
    <property type="molecule type" value="Genomic_DNA"/>
</dbReference>